<gene>
    <name evidence="2" type="ORF">PBRA_004104</name>
    <name evidence="3" type="ORF">PLBR_LOCUS3427</name>
</gene>
<dbReference type="Pfam" id="PF04488">
    <property type="entry name" value="Gly_transf_sug"/>
    <property type="match status" value="1"/>
</dbReference>
<reference evidence="3 5" key="2">
    <citation type="submission" date="2018-03" db="EMBL/GenBank/DDBJ databases">
        <authorList>
            <person name="Fogelqvist J."/>
        </authorList>
    </citation>
    <scope>NUCLEOTIDE SEQUENCE [LARGE SCALE GENOMIC DNA]</scope>
</reference>
<dbReference type="InterPro" id="IPR029044">
    <property type="entry name" value="Nucleotide-diphossugar_trans"/>
</dbReference>
<dbReference type="PANTHER" id="PTHR32385:SF15">
    <property type="entry name" value="INOSITOL PHOSPHOCERAMIDE MANNOSYLTRANSFERASE 1"/>
    <property type="match status" value="1"/>
</dbReference>
<evidence type="ECO:0000313" key="3">
    <source>
        <dbReference type="EMBL" id="SPQ96212.1"/>
    </source>
</evidence>
<dbReference type="OMA" id="ARYMILH"/>
<dbReference type="Gene3D" id="3.90.550.20">
    <property type="match status" value="1"/>
</dbReference>
<proteinExistence type="predicted"/>
<evidence type="ECO:0000313" key="4">
    <source>
        <dbReference type="Proteomes" id="UP000039324"/>
    </source>
</evidence>
<dbReference type="GO" id="GO:0000030">
    <property type="term" value="F:mannosyltransferase activity"/>
    <property type="evidence" value="ECO:0007669"/>
    <property type="project" value="TreeGrafter"/>
</dbReference>
<reference evidence="2 4" key="1">
    <citation type="submission" date="2015-02" db="EMBL/GenBank/DDBJ databases">
        <authorList>
            <person name="Chooi Y.-H."/>
        </authorList>
    </citation>
    <scope>NUCLEOTIDE SEQUENCE [LARGE SCALE GENOMIC DNA]</scope>
    <source>
        <strain evidence="2">E3</strain>
    </source>
</reference>
<dbReference type="GO" id="GO:0051999">
    <property type="term" value="P:mannosyl-inositol phosphorylceramide biosynthetic process"/>
    <property type="evidence" value="ECO:0007669"/>
    <property type="project" value="TreeGrafter"/>
</dbReference>
<dbReference type="OrthoDB" id="3647at2759"/>
<keyword evidence="3" id="KW-0496">Mitochondrion</keyword>
<name>A0A0G4IJF6_PLABS</name>
<geneLocation type="mitochondrion" evidence="3"/>
<dbReference type="PANTHER" id="PTHR32385">
    <property type="entry name" value="MANNOSYL PHOSPHORYLINOSITOL CERAMIDE SYNTHASE"/>
    <property type="match status" value="1"/>
</dbReference>
<evidence type="ECO:0000313" key="2">
    <source>
        <dbReference type="EMBL" id="CEO95338.1"/>
    </source>
</evidence>
<evidence type="ECO:0000313" key="5">
    <source>
        <dbReference type="Proteomes" id="UP000290189"/>
    </source>
</evidence>
<dbReference type="Proteomes" id="UP000290189">
    <property type="component" value="Unassembled WGS sequence"/>
</dbReference>
<sequence length="227" mass="25676">MGAEMSYRSPIPKIIHQVWKTDDIPVVWQKPSESVRKMNPGYDVWLWTDAKALAFLETYYPDFVPTFLSYPYDIQRADSIRYFLIYHYGGIYIDMDIGCNKPVDWILNSTSAGFLAPETWPAGFSNDVFASVPGHPLSRLLIDSLPVWDHWFLTKYFTVFLSTGPAFFSLYIGKYARSMNTSSNAAPGSEATFARIPEGLYSTTGAVFAHFPGSRYQIGAVSHSYDL</sequence>
<accession>A0A0G4IJF6</accession>
<keyword evidence="1" id="KW-0808">Transferase</keyword>
<dbReference type="GO" id="GO:0016020">
    <property type="term" value="C:membrane"/>
    <property type="evidence" value="ECO:0007669"/>
    <property type="project" value="GOC"/>
</dbReference>
<organism evidence="2 4">
    <name type="scientific">Plasmodiophora brassicae</name>
    <name type="common">Clubroot disease agent</name>
    <dbReference type="NCBI Taxonomy" id="37360"/>
    <lineage>
        <taxon>Eukaryota</taxon>
        <taxon>Sar</taxon>
        <taxon>Rhizaria</taxon>
        <taxon>Endomyxa</taxon>
        <taxon>Phytomyxea</taxon>
        <taxon>Plasmodiophorida</taxon>
        <taxon>Plasmodiophoridae</taxon>
        <taxon>Plasmodiophora</taxon>
    </lineage>
</organism>
<dbReference type="Proteomes" id="UP000039324">
    <property type="component" value="Unassembled WGS sequence"/>
</dbReference>
<evidence type="ECO:0000256" key="1">
    <source>
        <dbReference type="ARBA" id="ARBA00022679"/>
    </source>
</evidence>
<dbReference type="SUPFAM" id="SSF53448">
    <property type="entry name" value="Nucleotide-diphospho-sugar transferases"/>
    <property type="match status" value="1"/>
</dbReference>
<keyword evidence="4" id="KW-1185">Reference proteome</keyword>
<dbReference type="EMBL" id="CDSF01000013">
    <property type="protein sequence ID" value="CEO95338.1"/>
    <property type="molecule type" value="Genomic_DNA"/>
</dbReference>
<dbReference type="EMBL" id="OVEO01000005">
    <property type="protein sequence ID" value="SPQ96212.1"/>
    <property type="molecule type" value="Genomic_DNA"/>
</dbReference>
<dbReference type="InterPro" id="IPR051706">
    <property type="entry name" value="Glycosyltransferase_domain"/>
</dbReference>
<evidence type="ECO:0008006" key="6">
    <source>
        <dbReference type="Google" id="ProtNLM"/>
    </source>
</evidence>
<protein>
    <recommendedName>
        <fullName evidence="6">Alpha 1,4-glycosyltransferase domain-containing protein</fullName>
    </recommendedName>
</protein>
<dbReference type="AlphaFoldDB" id="A0A0G4IJF6"/>
<dbReference type="InterPro" id="IPR007577">
    <property type="entry name" value="GlycoTrfase_DXD_sugar-bd_CS"/>
</dbReference>